<evidence type="ECO:0000313" key="2">
    <source>
        <dbReference type="Proteomes" id="UP000516412"/>
    </source>
</evidence>
<reference evidence="1" key="1">
    <citation type="submission" date="2024-06" db="EMBL/GenBank/DDBJ databases">
        <title>Complete Genome Sequence of mouse commensal type strain Neisseria musculi.</title>
        <authorList>
            <person name="Thapa E."/>
            <person name="Aluvathingal J."/>
            <person name="Nadendla S."/>
            <person name="Mehta A."/>
            <person name="Tettelin H."/>
            <person name="Weyand N.J."/>
        </authorList>
    </citation>
    <scope>NUCLEOTIDE SEQUENCE</scope>
    <source>
        <strain evidence="1">NW831</strain>
    </source>
</reference>
<accession>A0A7H1MDD9</accession>
<evidence type="ECO:0000313" key="1">
    <source>
        <dbReference type="EMBL" id="QNT59654.1"/>
    </source>
</evidence>
<dbReference type="EMBL" id="CP060414">
    <property type="protein sequence ID" value="QNT59654.1"/>
    <property type="molecule type" value="Genomic_DNA"/>
</dbReference>
<sequence length="74" mass="8399">MKNSLLDLNNHLFVVLERLNDEDIAGERLEQEISRAKAVNSVAESIVNNARVALEAEKLKAEYADFSKPKMIER</sequence>
<keyword evidence="2" id="KW-1185">Reference proteome</keyword>
<dbReference type="Proteomes" id="UP000516412">
    <property type="component" value="Chromosome"/>
</dbReference>
<gene>
    <name evidence="1" type="ORF">H7A79_0338</name>
</gene>
<dbReference type="RefSeq" id="WP_187000887.1">
    <property type="nucleotide sequence ID" value="NZ_CP060414.2"/>
</dbReference>
<name>A0A7H1MDD9_9NEIS</name>
<dbReference type="KEGG" id="nmus:H7A79_0338"/>
<proteinExistence type="predicted"/>
<organism evidence="1 2">
    <name type="scientific">Neisseria musculi</name>
    <dbReference type="NCBI Taxonomy" id="1815583"/>
    <lineage>
        <taxon>Bacteria</taxon>
        <taxon>Pseudomonadati</taxon>
        <taxon>Pseudomonadota</taxon>
        <taxon>Betaproteobacteria</taxon>
        <taxon>Neisseriales</taxon>
        <taxon>Neisseriaceae</taxon>
        <taxon>Neisseria</taxon>
    </lineage>
</organism>
<dbReference type="AlphaFoldDB" id="A0A7H1MDD9"/>
<protein>
    <submittedName>
        <fullName evidence="1">Phage protein</fullName>
    </submittedName>
</protein>